<proteinExistence type="inferred from homology"/>
<comment type="similarity">
    <text evidence="1 4">Belongs to the glycerate kinase type-1 family.</text>
</comment>
<dbReference type="InterPro" id="IPR036129">
    <property type="entry name" value="Glycerate_kinase_sf"/>
</dbReference>
<dbReference type="SUPFAM" id="SSF110738">
    <property type="entry name" value="Glycerate kinase I"/>
    <property type="match status" value="1"/>
</dbReference>
<name>A0ABU6KF05_9BACI</name>
<keyword evidence="3 4" id="KW-0418">Kinase</keyword>
<gene>
    <name evidence="5" type="ORF">QGM71_05905</name>
</gene>
<evidence type="ECO:0000313" key="5">
    <source>
        <dbReference type="EMBL" id="MEC5423032.1"/>
    </source>
</evidence>
<dbReference type="InterPro" id="IPR018197">
    <property type="entry name" value="Glycerate_kinase_RE-like"/>
</dbReference>
<dbReference type="RefSeq" id="WP_327606600.1">
    <property type="nucleotide sequence ID" value="NZ_JARZFX010000002.1"/>
</dbReference>
<evidence type="ECO:0000256" key="4">
    <source>
        <dbReference type="PIRNR" id="PIRNR006078"/>
    </source>
</evidence>
<dbReference type="EC" id="2.7.1.31" evidence="5"/>
<evidence type="ECO:0000256" key="2">
    <source>
        <dbReference type="ARBA" id="ARBA00022679"/>
    </source>
</evidence>
<sequence length="382" mass="40205">MNIVVAPDSFKGSLTSIQASQIMRNSIITILPESTVVLKPMADGGEGTLEALLTATKGEEISVSCTGPLGSRIITTYAIVGRKTAIIECASVAGLIQVPSDNRNPDLTSTYGIGELMVDAMNKGCTEFVIGLGGSATNDGGLGMLQALGMEAFDSKGEKVGPFGNDLHQVRKVDLSGIDHRLANVSIKVACDVDNPLCGEKGATKVYGPQKGATAEQLILYDKSLQRYGSLIEKEVNRSLVGISGSGAAGGLGFALLAIGANLVSGANLLADAMNVEQSIMKADLVITGEGQSDEQTLYGKAPGYIASLSKKHNVPVILISGSLSGDLNVLREKFSGCFSINTKPMSLKESMEKANVLLFEQTKQVIHLVDSIWRTKKLKKK</sequence>
<dbReference type="PANTHER" id="PTHR21599:SF0">
    <property type="entry name" value="GLYCERATE KINASE"/>
    <property type="match status" value="1"/>
</dbReference>
<dbReference type="PANTHER" id="PTHR21599">
    <property type="entry name" value="GLYCERATE KINASE"/>
    <property type="match status" value="1"/>
</dbReference>
<dbReference type="Gene3D" id="3.90.1510.10">
    <property type="entry name" value="Glycerate kinase, domain 2"/>
    <property type="match status" value="1"/>
</dbReference>
<dbReference type="GO" id="GO:0008887">
    <property type="term" value="F:glycerate kinase activity"/>
    <property type="evidence" value="ECO:0007669"/>
    <property type="project" value="UniProtKB-EC"/>
</dbReference>
<reference evidence="5 6" key="1">
    <citation type="journal article" date="2024" name="Int. J. Syst. Evol. Microbiol.">
        <title>Virgibacillus tibetensis sp. nov., isolated from salt lake on the Tibetan Plateau of China.</title>
        <authorList>
            <person name="Phurbu D."/>
            <person name="Liu Z.-X."/>
            <person name="Wang R."/>
            <person name="Zheng Y.-Y."/>
            <person name="Liu H.-C."/>
            <person name="Zhou Y.-G."/>
            <person name="Yu Y.-J."/>
            <person name="Li A.-H."/>
        </authorList>
    </citation>
    <scope>NUCLEOTIDE SEQUENCE [LARGE SCALE GENOMIC DNA]</scope>
    <source>
        <strain evidence="5 6">C22-A2</strain>
    </source>
</reference>
<evidence type="ECO:0000256" key="1">
    <source>
        <dbReference type="ARBA" id="ARBA00006284"/>
    </source>
</evidence>
<dbReference type="Proteomes" id="UP001335737">
    <property type="component" value="Unassembled WGS sequence"/>
</dbReference>
<protein>
    <submittedName>
        <fullName evidence="5">Glycerate kinase</fullName>
        <ecNumber evidence="5">2.7.1.31</ecNumber>
    </submittedName>
</protein>
<dbReference type="PIRSF" id="PIRSF006078">
    <property type="entry name" value="GlxK"/>
    <property type="match status" value="1"/>
</dbReference>
<dbReference type="InterPro" id="IPR004381">
    <property type="entry name" value="Glycerate_kinase"/>
</dbReference>
<dbReference type="NCBIfam" id="TIGR00045">
    <property type="entry name" value="glycerate kinase"/>
    <property type="match status" value="1"/>
</dbReference>
<evidence type="ECO:0000256" key="3">
    <source>
        <dbReference type="ARBA" id="ARBA00022777"/>
    </source>
</evidence>
<keyword evidence="2 4" id="KW-0808">Transferase</keyword>
<dbReference type="EMBL" id="JARZFX010000002">
    <property type="protein sequence ID" value="MEC5423032.1"/>
    <property type="molecule type" value="Genomic_DNA"/>
</dbReference>
<dbReference type="Gene3D" id="3.40.50.10350">
    <property type="entry name" value="Glycerate kinase, domain 1"/>
    <property type="match status" value="1"/>
</dbReference>
<accession>A0ABU6KF05</accession>
<keyword evidence="6" id="KW-1185">Reference proteome</keyword>
<dbReference type="Pfam" id="PF02595">
    <property type="entry name" value="Gly_kinase"/>
    <property type="match status" value="1"/>
</dbReference>
<comment type="caution">
    <text evidence="5">The sequence shown here is derived from an EMBL/GenBank/DDBJ whole genome shotgun (WGS) entry which is preliminary data.</text>
</comment>
<organism evidence="5 6">
    <name type="scientific">Virgibacillus tibetensis</name>
    <dbReference type="NCBI Taxonomy" id="3042313"/>
    <lineage>
        <taxon>Bacteria</taxon>
        <taxon>Bacillati</taxon>
        <taxon>Bacillota</taxon>
        <taxon>Bacilli</taxon>
        <taxon>Bacillales</taxon>
        <taxon>Bacillaceae</taxon>
        <taxon>Virgibacillus</taxon>
    </lineage>
</organism>
<dbReference type="InterPro" id="IPR018193">
    <property type="entry name" value="Glyc_kinase_flavodox-like_fold"/>
</dbReference>
<evidence type="ECO:0000313" key="6">
    <source>
        <dbReference type="Proteomes" id="UP001335737"/>
    </source>
</evidence>